<dbReference type="EMBL" id="QGKX02000996">
    <property type="protein sequence ID" value="KAF3552814.1"/>
    <property type="molecule type" value="Genomic_DNA"/>
</dbReference>
<proteinExistence type="predicted"/>
<evidence type="ECO:0000313" key="2">
    <source>
        <dbReference type="Proteomes" id="UP000712600"/>
    </source>
</evidence>
<organism evidence="1 2">
    <name type="scientific">Brassica cretica</name>
    <name type="common">Mustard</name>
    <dbReference type="NCBI Taxonomy" id="69181"/>
    <lineage>
        <taxon>Eukaryota</taxon>
        <taxon>Viridiplantae</taxon>
        <taxon>Streptophyta</taxon>
        <taxon>Embryophyta</taxon>
        <taxon>Tracheophyta</taxon>
        <taxon>Spermatophyta</taxon>
        <taxon>Magnoliopsida</taxon>
        <taxon>eudicotyledons</taxon>
        <taxon>Gunneridae</taxon>
        <taxon>Pentapetalae</taxon>
        <taxon>rosids</taxon>
        <taxon>malvids</taxon>
        <taxon>Brassicales</taxon>
        <taxon>Brassicaceae</taxon>
        <taxon>Brassiceae</taxon>
        <taxon>Brassica</taxon>
    </lineage>
</organism>
<accession>A0A8S9QJ21</accession>
<evidence type="ECO:0000313" key="1">
    <source>
        <dbReference type="EMBL" id="KAF3552814.1"/>
    </source>
</evidence>
<comment type="caution">
    <text evidence="1">The sequence shown here is derived from an EMBL/GenBank/DDBJ whole genome shotgun (WGS) entry which is preliminary data.</text>
</comment>
<dbReference type="AlphaFoldDB" id="A0A8S9QJ21"/>
<protein>
    <submittedName>
        <fullName evidence="1">Uncharacterized protein</fullName>
    </submittedName>
</protein>
<sequence>MVSWIGRSKSPLGELDWSIQIAIGRVACGLSNSPSGELDWSIQLAIGRVGRGLSNLPNGGDDAGLVASVLGNHLFERLNDPFQGACRLASQLKFRVQVLRAARASDTALPFSFDPKSLRTNGGENVLKPKFVAHSVDPKEAAADWVTTCDLKAPPHELWFPTKNRTDKALFGPSKGEYADTPPDGYFTCYEAHLLHCRLWFPIPEIIVQTFD</sequence>
<name>A0A8S9QJ21_BRACR</name>
<reference evidence="1" key="1">
    <citation type="submission" date="2019-12" db="EMBL/GenBank/DDBJ databases">
        <title>Genome sequencing and annotation of Brassica cretica.</title>
        <authorList>
            <person name="Studholme D.J."/>
            <person name="Sarris P."/>
        </authorList>
    </citation>
    <scope>NUCLEOTIDE SEQUENCE</scope>
    <source>
        <strain evidence="1">PFS-109/04</strain>
        <tissue evidence="1">Leaf</tissue>
    </source>
</reference>
<gene>
    <name evidence="1" type="ORF">F2Q69_00015443</name>
</gene>
<dbReference type="Proteomes" id="UP000712600">
    <property type="component" value="Unassembled WGS sequence"/>
</dbReference>